<dbReference type="InterPro" id="IPR004013">
    <property type="entry name" value="PHP_dom"/>
</dbReference>
<dbReference type="GO" id="GO:0008408">
    <property type="term" value="F:3'-5' exonuclease activity"/>
    <property type="evidence" value="ECO:0007669"/>
    <property type="project" value="InterPro"/>
</dbReference>
<dbReference type="PANTHER" id="PTHR32294:SF0">
    <property type="entry name" value="DNA POLYMERASE III SUBUNIT ALPHA"/>
    <property type="match status" value="1"/>
</dbReference>
<evidence type="ECO:0000256" key="10">
    <source>
        <dbReference type="ARBA" id="ARBA00026073"/>
    </source>
</evidence>
<dbReference type="GO" id="GO:0003676">
    <property type="term" value="F:nucleic acid binding"/>
    <property type="evidence" value="ECO:0007669"/>
    <property type="project" value="InterPro"/>
</dbReference>
<protein>
    <recommendedName>
        <fullName evidence="4">DNA polymerase III subunit alpha</fullName>
        <ecNumber evidence="3">2.7.7.7</ecNumber>
    </recommendedName>
</protein>
<dbReference type="Gene3D" id="1.10.150.870">
    <property type="match status" value="1"/>
</dbReference>
<dbReference type="EMBL" id="AYYI01000022">
    <property type="protein sequence ID" value="KRM98895.1"/>
    <property type="molecule type" value="Genomic_DNA"/>
</dbReference>
<sequence length="1120" mass="125459">MKKGRGELTFVQLQVKSAYSLLESSLTIVDLVKAAKARGYQALALTDIQSLSASIDFYNTCQAAGIQPIIGLTIEPASILATEQTAPLLVYALNQPGYRALLKLSTCLMTAKEPVPLSKLQPYIAKLAVITPAYAAELPELAQADFAQTQPYLQQLQALKPLKLYLGVSLQPEGQPYVAALKRVSQQSQLPLIALEDVCYLDPADVFSVTVLQHIKAGTTLSVPQEAPKGTHYLAQAATIAARYREHGLAAAAAATVEFAQADHLQIKLHHSLLPKFPVPTGQPSHIYLREVAVRGLSRRFKDQQIPPAYQKRLDYELGVIQQMGFDDYFLIIWDVMQYAHRVNILTGPGRGSAAGALVAYALAITEVDPLKYNLLFERFLNPQRHNMPDIDLDIPDNKREQLLQYVHQKYGHFHMAQIITFGTLAAKQALRDVGRVLGLSQFELADWSKAVPSLLHIDLHSAYQQSLRLRNLVSDSPRNQLLFATACKLEGLPRHYSTHAAGIVLSDQDLTDYVPLQTGSEGILLTQFPMGNVEALGLLKMDFLGLRNLTILANALKQIKLQTGHTLPIAKVPLDDAATIKLFQQGDTDGVFQFESAGIKNVLRELGPTSFEDIVAVNALYRPGPMANIATFIQRKHAQKEPTYPDQRIAAILAPTYGILIYQEQVMQVAAAMGGFSLGEADSLRRAMSKKKKAVIDARRDEFIRGAQKRGYPVSVAKQMYDYIERFANYGFNRSHAVAYSMIAFQLAYLKVHYPAAFFAALLNSVIGNPTKTKSYLTEAKRRHLEILAPNINQSQYTYVVQPPNKILFGLLCIKGLRRQFVMTLLQERHEHGRFKSLEQFLQRLAQIDEKWLKMTYLTPLIYSAAFHEFNSNRGELLQRIPQLIANTNFSGQDELLAEELTLKDEKIPDLSLAEKLDQEEAYLGAYLSGHPVEKYANLQWLKPTVTQDQLVVNKRQAVLLFTKRIKVIRTKRGEQMAFLTANDQTGEIDVTVFPRIYRQISQWLAKGQVLYIKGKVDDSRGEVQLIADQIQLASELEKQLPKKMLFLRLSPAQTAPVQKILRQYQGKTPVLLYYPANKQKILLHQNYWVDLTSQVVTQLTRVLGKQNVVVKAQVLPAP</sequence>
<dbReference type="PATRIC" id="fig|1423796.3.peg.758"/>
<dbReference type="Gene3D" id="3.20.20.140">
    <property type="entry name" value="Metal-dependent hydrolases"/>
    <property type="match status" value="1"/>
</dbReference>
<evidence type="ECO:0000259" key="12">
    <source>
        <dbReference type="SMART" id="SM00481"/>
    </source>
</evidence>
<dbReference type="STRING" id="1423796.FC24_GL000740"/>
<dbReference type="Pfam" id="PF02811">
    <property type="entry name" value="PHP"/>
    <property type="match status" value="1"/>
</dbReference>
<name>A0A0R2D468_9LACO</name>
<dbReference type="EC" id="2.7.7.7" evidence="3"/>
<dbReference type="InterPro" id="IPR016195">
    <property type="entry name" value="Pol/histidinol_Pase-like"/>
</dbReference>
<dbReference type="AlphaFoldDB" id="A0A0R2D468"/>
<dbReference type="Gene3D" id="1.10.10.1600">
    <property type="entry name" value="Bacterial DNA polymerase III alpha subunit, thumb domain"/>
    <property type="match status" value="1"/>
</dbReference>
<evidence type="ECO:0000313" key="14">
    <source>
        <dbReference type="Proteomes" id="UP000051638"/>
    </source>
</evidence>
<comment type="subcellular location">
    <subcellularLocation>
        <location evidence="1">Cytoplasm</location>
    </subcellularLocation>
</comment>
<dbReference type="InterPro" id="IPR004365">
    <property type="entry name" value="NA-bd_OB_tRNA"/>
</dbReference>
<dbReference type="NCBIfam" id="TIGR00594">
    <property type="entry name" value="polc"/>
    <property type="match status" value="1"/>
</dbReference>
<keyword evidence="8 13" id="KW-0239">DNA-directed DNA polymerase</keyword>
<dbReference type="InterPro" id="IPR003141">
    <property type="entry name" value="Pol/His_phosphatase_N"/>
</dbReference>
<evidence type="ECO:0000256" key="8">
    <source>
        <dbReference type="ARBA" id="ARBA00022932"/>
    </source>
</evidence>
<dbReference type="InterPro" id="IPR029460">
    <property type="entry name" value="DNAPol_HHH"/>
</dbReference>
<comment type="catalytic activity">
    <reaction evidence="11">
        <text>DNA(n) + a 2'-deoxyribonucleoside 5'-triphosphate = DNA(n+1) + diphosphate</text>
        <dbReference type="Rhea" id="RHEA:22508"/>
        <dbReference type="Rhea" id="RHEA-COMP:17339"/>
        <dbReference type="Rhea" id="RHEA-COMP:17340"/>
        <dbReference type="ChEBI" id="CHEBI:33019"/>
        <dbReference type="ChEBI" id="CHEBI:61560"/>
        <dbReference type="ChEBI" id="CHEBI:173112"/>
        <dbReference type="EC" id="2.7.7.7"/>
    </reaction>
</comment>
<accession>A0A0R2D468</accession>
<dbReference type="SUPFAM" id="SSF89550">
    <property type="entry name" value="PHP domain-like"/>
    <property type="match status" value="1"/>
</dbReference>
<keyword evidence="7" id="KW-0235">DNA replication</keyword>
<dbReference type="PANTHER" id="PTHR32294">
    <property type="entry name" value="DNA POLYMERASE III SUBUNIT ALPHA"/>
    <property type="match status" value="1"/>
</dbReference>
<proteinExistence type="inferred from homology"/>
<evidence type="ECO:0000256" key="7">
    <source>
        <dbReference type="ARBA" id="ARBA00022705"/>
    </source>
</evidence>
<dbReference type="NCBIfam" id="NF004226">
    <property type="entry name" value="PRK05673.1"/>
    <property type="match status" value="1"/>
</dbReference>
<dbReference type="Pfam" id="PF17657">
    <property type="entry name" value="DNA_pol3_finger"/>
    <property type="match status" value="1"/>
</dbReference>
<evidence type="ECO:0000256" key="3">
    <source>
        <dbReference type="ARBA" id="ARBA00012417"/>
    </source>
</evidence>
<dbReference type="InterPro" id="IPR011708">
    <property type="entry name" value="DNA_pol3_alpha_NTPase_dom"/>
</dbReference>
<dbReference type="InterPro" id="IPR040982">
    <property type="entry name" value="DNA_pol3_finger"/>
</dbReference>
<dbReference type="InterPro" id="IPR041931">
    <property type="entry name" value="DNA_pol3_alpha_thumb_dom"/>
</dbReference>
<dbReference type="Pfam" id="PF14579">
    <property type="entry name" value="HHH_6"/>
    <property type="match status" value="1"/>
</dbReference>
<gene>
    <name evidence="13" type="ORF">FC24_GL000740</name>
</gene>
<feature type="domain" description="Polymerase/histidinol phosphatase N-terminal" evidence="12">
    <location>
        <begin position="11"/>
        <end position="78"/>
    </location>
</feature>
<dbReference type="GO" id="GO:0003887">
    <property type="term" value="F:DNA-directed DNA polymerase activity"/>
    <property type="evidence" value="ECO:0007669"/>
    <property type="project" value="UniProtKB-KW"/>
</dbReference>
<reference evidence="13 14" key="1">
    <citation type="journal article" date="2015" name="Genome Announc.">
        <title>Expanding the biotechnology potential of lactobacilli through comparative genomics of 213 strains and associated genera.</title>
        <authorList>
            <person name="Sun Z."/>
            <person name="Harris H.M."/>
            <person name="McCann A."/>
            <person name="Guo C."/>
            <person name="Argimon S."/>
            <person name="Zhang W."/>
            <person name="Yang X."/>
            <person name="Jeffery I.B."/>
            <person name="Cooney J.C."/>
            <person name="Kagawa T.F."/>
            <person name="Liu W."/>
            <person name="Song Y."/>
            <person name="Salvetti E."/>
            <person name="Wrobel A."/>
            <person name="Rasinkangas P."/>
            <person name="Parkhill J."/>
            <person name="Rea M.C."/>
            <person name="O'Sullivan O."/>
            <person name="Ritari J."/>
            <person name="Douillard F.P."/>
            <person name="Paul Ross R."/>
            <person name="Yang R."/>
            <person name="Briner A.E."/>
            <person name="Felis G.E."/>
            <person name="de Vos W.M."/>
            <person name="Barrangou R."/>
            <person name="Klaenhammer T.R."/>
            <person name="Caufield P.W."/>
            <person name="Cui Y."/>
            <person name="Zhang H."/>
            <person name="O'Toole P.W."/>
        </authorList>
    </citation>
    <scope>NUCLEOTIDE SEQUENCE [LARGE SCALE GENOMIC DNA]</scope>
    <source>
        <strain evidence="13 14">DSM 20253</strain>
    </source>
</reference>
<comment type="similarity">
    <text evidence="2">Belongs to the DNA polymerase type-C family. DnaE subfamily.</text>
</comment>
<comment type="subunit">
    <text evidence="10">DNA polymerase III contains a core (composed of alpha, epsilon and theta chains) that associates with a tau subunit. This core dimerizes to form the POLIII' complex. PolIII' associates with the gamma complex (composed of gamma, delta, delta', psi and chi chains) and with the beta chain to form the complete DNA polymerase III complex.</text>
</comment>
<organism evidence="13 14">
    <name type="scientific">Loigolactobacillus rennini DSM 20253</name>
    <dbReference type="NCBI Taxonomy" id="1423796"/>
    <lineage>
        <taxon>Bacteria</taxon>
        <taxon>Bacillati</taxon>
        <taxon>Bacillota</taxon>
        <taxon>Bacilli</taxon>
        <taxon>Lactobacillales</taxon>
        <taxon>Lactobacillaceae</taxon>
        <taxon>Loigolactobacillus</taxon>
    </lineage>
</organism>
<keyword evidence="5" id="KW-0808">Transferase</keyword>
<keyword evidence="6" id="KW-0548">Nucleotidyltransferase</keyword>
<dbReference type="Pfam" id="PF01336">
    <property type="entry name" value="tRNA_anti-codon"/>
    <property type="match status" value="1"/>
</dbReference>
<dbReference type="Proteomes" id="UP000051638">
    <property type="component" value="Unassembled WGS sequence"/>
</dbReference>
<dbReference type="GO" id="GO:0005737">
    <property type="term" value="C:cytoplasm"/>
    <property type="evidence" value="ECO:0007669"/>
    <property type="project" value="UniProtKB-SubCell"/>
</dbReference>
<dbReference type="InterPro" id="IPR004805">
    <property type="entry name" value="DnaE2/DnaE/PolC"/>
</dbReference>
<dbReference type="CDD" id="cd07431">
    <property type="entry name" value="PHP_PolIIIA"/>
    <property type="match status" value="1"/>
</dbReference>
<dbReference type="Pfam" id="PF07733">
    <property type="entry name" value="DNA_pol3_alpha"/>
    <property type="match status" value="1"/>
</dbReference>
<evidence type="ECO:0000256" key="1">
    <source>
        <dbReference type="ARBA" id="ARBA00004496"/>
    </source>
</evidence>
<evidence type="ECO:0000256" key="5">
    <source>
        <dbReference type="ARBA" id="ARBA00022679"/>
    </source>
</evidence>
<evidence type="ECO:0000256" key="4">
    <source>
        <dbReference type="ARBA" id="ARBA00019114"/>
    </source>
</evidence>
<evidence type="ECO:0000256" key="11">
    <source>
        <dbReference type="ARBA" id="ARBA00049244"/>
    </source>
</evidence>
<evidence type="ECO:0000256" key="9">
    <source>
        <dbReference type="ARBA" id="ARBA00025611"/>
    </source>
</evidence>
<keyword evidence="14" id="KW-1185">Reference proteome</keyword>
<dbReference type="CDD" id="cd04485">
    <property type="entry name" value="DnaE_OBF"/>
    <property type="match status" value="1"/>
</dbReference>
<evidence type="ECO:0000313" key="13">
    <source>
        <dbReference type="EMBL" id="KRM98895.1"/>
    </source>
</evidence>
<evidence type="ECO:0000256" key="2">
    <source>
        <dbReference type="ARBA" id="ARBA00009496"/>
    </source>
</evidence>
<comment type="caution">
    <text evidence="13">The sequence shown here is derived from an EMBL/GenBank/DDBJ whole genome shotgun (WGS) entry which is preliminary data.</text>
</comment>
<comment type="function">
    <text evidence="9">DNA polymerase III is a complex, multichain enzyme responsible for most of the replicative synthesis in bacteria. This DNA polymerase also exhibits 3' to 5' exonuclease activity. The alpha chain is the DNA polymerase.</text>
</comment>
<evidence type="ECO:0000256" key="6">
    <source>
        <dbReference type="ARBA" id="ARBA00022695"/>
    </source>
</evidence>
<dbReference type="SMART" id="SM00481">
    <property type="entry name" value="POLIIIAc"/>
    <property type="match status" value="1"/>
</dbReference>
<dbReference type="GO" id="GO:0006260">
    <property type="term" value="P:DNA replication"/>
    <property type="evidence" value="ECO:0007669"/>
    <property type="project" value="UniProtKB-KW"/>
</dbReference>